<evidence type="ECO:0000313" key="6">
    <source>
        <dbReference type="EMBL" id="CRY97722.1"/>
    </source>
</evidence>
<dbReference type="EMBL" id="LN854215">
    <property type="protein sequence ID" value="CRY97722.1"/>
    <property type="molecule type" value="Genomic_DNA"/>
</dbReference>
<dbReference type="Gene3D" id="1.20.1560.10">
    <property type="entry name" value="ABC transporter type 1, transmembrane domain"/>
    <property type="match status" value="1"/>
</dbReference>
<feature type="compositionally biased region" description="Basic and acidic residues" evidence="4">
    <location>
        <begin position="218"/>
        <end position="232"/>
    </location>
</feature>
<feature type="compositionally biased region" description="Basic and acidic residues" evidence="4">
    <location>
        <begin position="241"/>
        <end position="251"/>
    </location>
</feature>
<name>A0A0H5QPS9_9ZZZZ</name>
<reference evidence="6" key="1">
    <citation type="submission" date="2015-06" db="EMBL/GenBank/DDBJ databases">
        <authorList>
            <person name="Joergensen T."/>
        </authorList>
    </citation>
    <scope>NUCLEOTIDE SEQUENCE</scope>
    <source>
        <strain evidence="6">RGFK1712</strain>
    </source>
</reference>
<keyword evidence="1 5" id="KW-0812">Transmembrane</keyword>
<keyword evidence="2 5" id="KW-1133">Transmembrane helix</keyword>
<dbReference type="InterPro" id="IPR036640">
    <property type="entry name" value="ABC1_TM_sf"/>
</dbReference>
<feature type="region of interest" description="Disordered" evidence="4">
    <location>
        <begin position="206"/>
        <end position="255"/>
    </location>
</feature>
<evidence type="ECO:0000256" key="4">
    <source>
        <dbReference type="SAM" id="MobiDB-lite"/>
    </source>
</evidence>
<proteinExistence type="predicted"/>
<dbReference type="AlphaFoldDB" id="A0A0H5QPS9"/>
<sequence length="322" mass="36124">MAGHGRTRNDASMIPDEKAIETIKNRKGAILRLGRYLFGHWPLLSLALVMNIVSNSLALVGPMLSGYAIDAIQPGRGQVDFSRMFRYAAWMAPFIQSAFFRDKFCCPCISEGLFCLIMGEVSSHINIFKDGILKDYIILEYHTEVHHGPYNTPIVFRPVISLHGLPVFLPEPLDGARFLTVGFERFLSRNHLLGKSVEAPKTCRPFPEEGLCPGSDETGDKTGEGNRKKEYQHQPLRNSYHHGEGTGHSDDGSQNLYQIRGQGFIDRINIIKDAADDITGLMGIIIPYRKRQHLIKDIFPHPISHFSADDDHQYGENVGQHG</sequence>
<evidence type="ECO:0000256" key="3">
    <source>
        <dbReference type="ARBA" id="ARBA00023136"/>
    </source>
</evidence>
<organism evidence="6">
    <name type="scientific">uncultured prokaryote</name>
    <dbReference type="NCBI Taxonomy" id="198431"/>
    <lineage>
        <taxon>unclassified sequences</taxon>
        <taxon>environmental samples</taxon>
    </lineage>
</organism>
<feature type="transmembrane region" description="Helical" evidence="5">
    <location>
        <begin position="33"/>
        <end position="53"/>
    </location>
</feature>
<evidence type="ECO:0000256" key="2">
    <source>
        <dbReference type="ARBA" id="ARBA00022989"/>
    </source>
</evidence>
<protein>
    <submittedName>
        <fullName evidence="6">Uncharacterized protein</fullName>
    </submittedName>
</protein>
<reference evidence="6" key="2">
    <citation type="submission" date="2015-07" db="EMBL/GenBank/DDBJ databases">
        <title>Plasmids, circular viruses and viroids from rat gut.</title>
        <authorList>
            <person name="Jorgensen T.J."/>
            <person name="Hansen M.A."/>
            <person name="Xu Z."/>
            <person name="Tabak M.A."/>
            <person name="Sorensen S.J."/>
            <person name="Hansen L.H."/>
        </authorList>
    </citation>
    <scope>NUCLEOTIDE SEQUENCE</scope>
    <source>
        <strain evidence="6">RGFK1712</strain>
    </source>
</reference>
<dbReference type="GO" id="GO:0016020">
    <property type="term" value="C:membrane"/>
    <property type="evidence" value="ECO:0007669"/>
    <property type="project" value="InterPro"/>
</dbReference>
<evidence type="ECO:0000256" key="1">
    <source>
        <dbReference type="ARBA" id="ARBA00022692"/>
    </source>
</evidence>
<evidence type="ECO:0000256" key="5">
    <source>
        <dbReference type="SAM" id="Phobius"/>
    </source>
</evidence>
<keyword evidence="3 5" id="KW-0472">Membrane</keyword>
<dbReference type="GO" id="GO:0005524">
    <property type="term" value="F:ATP binding"/>
    <property type="evidence" value="ECO:0007669"/>
    <property type="project" value="InterPro"/>
</dbReference>
<accession>A0A0H5QPS9</accession>
<dbReference type="SUPFAM" id="SSF90123">
    <property type="entry name" value="ABC transporter transmembrane region"/>
    <property type="match status" value="1"/>
</dbReference>